<feature type="compositionally biased region" description="Basic residues" evidence="1">
    <location>
        <begin position="25"/>
        <end position="43"/>
    </location>
</feature>
<reference evidence="3 4" key="1">
    <citation type="journal article" date="2012" name="Nat. Genet.">
        <title>The yak genome and adaptation to life at high altitude.</title>
        <authorList>
            <person name="Qiu Q."/>
            <person name="Zhang G."/>
            <person name="Ma T."/>
            <person name="Qian W."/>
            <person name="Wang J."/>
            <person name="Ye Z."/>
            <person name="Cao C."/>
            <person name="Hu Q."/>
            <person name="Kim J."/>
            <person name="Larkin D.M."/>
            <person name="Auvil L."/>
            <person name="Capitanu B."/>
            <person name="Ma J."/>
            <person name="Lewin H.A."/>
            <person name="Qian X."/>
            <person name="Lang Y."/>
            <person name="Zhou R."/>
            <person name="Wang L."/>
            <person name="Wang K."/>
            <person name="Xia J."/>
            <person name="Liao S."/>
            <person name="Pan S."/>
            <person name="Lu X."/>
            <person name="Hou H."/>
            <person name="Wang Y."/>
            <person name="Zang X."/>
            <person name="Yin Y."/>
            <person name="Ma H."/>
            <person name="Zhang J."/>
            <person name="Wang Z."/>
            <person name="Zhang Y."/>
            <person name="Zhang D."/>
            <person name="Yonezawa T."/>
            <person name="Hasegawa M."/>
            <person name="Zhong Y."/>
            <person name="Liu W."/>
            <person name="Zhang Y."/>
            <person name="Huang Z."/>
            <person name="Zhang S."/>
            <person name="Long R."/>
            <person name="Yang H."/>
            <person name="Wang J."/>
            <person name="Lenstra J.A."/>
            <person name="Cooper D.N."/>
            <person name="Wu Y."/>
            <person name="Wang J."/>
            <person name="Shi P."/>
            <person name="Wang J."/>
            <person name="Liu J."/>
        </authorList>
    </citation>
    <scope>NUCLEOTIDE SEQUENCE [LARGE SCALE GENOMIC DNA]</scope>
    <source>
        <strain evidence="4">yakQH1</strain>
    </source>
</reference>
<evidence type="ECO:0000256" key="1">
    <source>
        <dbReference type="SAM" id="MobiDB-lite"/>
    </source>
</evidence>
<feature type="compositionally biased region" description="Low complexity" evidence="1">
    <location>
        <begin position="451"/>
        <end position="470"/>
    </location>
</feature>
<dbReference type="Proteomes" id="UP000011080">
    <property type="component" value="Unassembled WGS sequence"/>
</dbReference>
<gene>
    <name evidence="3" type="ORF">M91_16729</name>
</gene>
<dbReference type="InterPro" id="IPR026713">
    <property type="entry name" value="CRACD-like"/>
</dbReference>
<feature type="compositionally biased region" description="Basic residues" evidence="1">
    <location>
        <begin position="224"/>
        <end position="244"/>
    </location>
</feature>
<dbReference type="PANTHER" id="PTHR47743">
    <property type="entry name" value="KIAA1210 / KIAA1211 FAMILY MEMBER"/>
    <property type="match status" value="1"/>
</dbReference>
<evidence type="ECO:0000259" key="2">
    <source>
        <dbReference type="Pfam" id="PF15262"/>
    </source>
</evidence>
<feature type="compositionally biased region" description="Pro residues" evidence="1">
    <location>
        <begin position="425"/>
        <end position="440"/>
    </location>
</feature>
<sequence length="782" mass="83727">MISTRVMDIKLREAAEGLGEDSTGKKKSKFKTFKKFFGKKKRKESSSSTGSSTWKQSQAKNEVMAIESGPVGYDSEDELEDSRGALGSRALSHDSIFIPESGQDPPRPVRVFSQENVCDRIKALQLKIQCNVKMGPPPPPGSLPTKRGDDAGMSSEDDGLPRSPPEMSLLHDIGSGTTIKASATCAPQASETSTSPRTSDSSMVPVADFDYPPEFSSCLDNSAAKHKLLVKPRNQRSSKMRRLSSRAQSESLSDLTCTPEEEEVDEKPPLQVSTEEQPSSGQQEAGQDRGSEPEGPAPVLPPAGPRVRRARLQHCPALTASMEEESPPGENPSSRPATPEGTLEATLEVMEVTEPLSGRTPHSESPSRPEGCAHPNPDSENQREDLSSESACPPGEDTADEAVSASGDNVEGRLSPCVPEGDTTPPEPGPAATPGTPPGPDGTDKAGQKEPLPTLDLPTPEGAGQESPAAAPSPPPPKSCLKHKAPSPPASEAPVEGGPFPVKLRSTSLSFKHREAPCSEGKAIKRYSAEVRLERGGLSLLSRDEKGPPGSGPSTRGARPPSEPGKAKTRPTEQLSSKPPLPRKPLLQTLTLPQLPAPPDTSSGDPEKVGLPMDPRKESRAERRSPHRAVEKVAGPGTNSQPALPWVTVGRQKRRGPLEQPPSQEDKPAARTLKSDTGRPAKVPEKTQEPVKQADFVRSKSFLLAPAKPPADQRQGAKLRLQEGLQRGISLSHQNLAQSAVMMEKELHQLKRASYSSTDQPSWMELARKKSQAWSDMPQIIK</sequence>
<accession>L8IQM0</accession>
<evidence type="ECO:0000313" key="3">
    <source>
        <dbReference type="EMBL" id="ELR58880.1"/>
    </source>
</evidence>
<feature type="compositionally biased region" description="Polar residues" evidence="1">
    <location>
        <begin position="175"/>
        <end position="202"/>
    </location>
</feature>
<dbReference type="InterPro" id="IPR028030">
    <property type="entry name" value="DUF4592"/>
</dbReference>
<feature type="compositionally biased region" description="Polar residues" evidence="1">
    <location>
        <begin position="271"/>
        <end position="285"/>
    </location>
</feature>
<feature type="region of interest" description="Disordered" evidence="1">
    <location>
        <begin position="1"/>
        <end position="110"/>
    </location>
</feature>
<evidence type="ECO:0000313" key="4">
    <source>
        <dbReference type="Proteomes" id="UP000011080"/>
    </source>
</evidence>
<name>L8IQM0_9CETA</name>
<feature type="compositionally biased region" description="Low complexity" evidence="1">
    <location>
        <begin position="584"/>
        <end position="594"/>
    </location>
</feature>
<feature type="compositionally biased region" description="Pro residues" evidence="1">
    <location>
        <begin position="295"/>
        <end position="304"/>
    </location>
</feature>
<feature type="region of interest" description="Disordered" evidence="1">
    <location>
        <begin position="130"/>
        <end position="695"/>
    </location>
</feature>
<dbReference type="Pfam" id="PF15262">
    <property type="entry name" value="DUF4592"/>
    <property type="match status" value="1"/>
</dbReference>
<dbReference type="AlphaFoldDB" id="L8IQM0"/>
<dbReference type="PANTHER" id="PTHR47743:SF1">
    <property type="entry name" value="CRACD-LIKE PROTEIN"/>
    <property type="match status" value="1"/>
</dbReference>
<organism evidence="3 4">
    <name type="scientific">Bos mutus</name>
    <name type="common">wild yak</name>
    <dbReference type="NCBI Taxonomy" id="72004"/>
    <lineage>
        <taxon>Eukaryota</taxon>
        <taxon>Metazoa</taxon>
        <taxon>Chordata</taxon>
        <taxon>Craniata</taxon>
        <taxon>Vertebrata</taxon>
        <taxon>Euteleostomi</taxon>
        <taxon>Mammalia</taxon>
        <taxon>Eutheria</taxon>
        <taxon>Laurasiatheria</taxon>
        <taxon>Artiodactyla</taxon>
        <taxon>Ruminantia</taxon>
        <taxon>Pecora</taxon>
        <taxon>Bovidae</taxon>
        <taxon>Bovinae</taxon>
        <taxon>Bos</taxon>
    </lineage>
</organism>
<feature type="compositionally biased region" description="Basic and acidic residues" evidence="1">
    <location>
        <begin position="664"/>
        <end position="689"/>
    </location>
</feature>
<feature type="compositionally biased region" description="Basic and acidic residues" evidence="1">
    <location>
        <begin position="614"/>
        <end position="631"/>
    </location>
</feature>
<feature type="compositionally biased region" description="Polar residues" evidence="1">
    <location>
        <begin position="245"/>
        <end position="256"/>
    </location>
</feature>
<protein>
    <recommendedName>
        <fullName evidence="2">DUF4592 domain-containing protein</fullName>
    </recommendedName>
</protein>
<dbReference type="EMBL" id="JH880789">
    <property type="protein sequence ID" value="ELR58880.1"/>
    <property type="molecule type" value="Genomic_DNA"/>
</dbReference>
<proteinExistence type="predicted"/>
<feature type="domain" description="DUF4592" evidence="2">
    <location>
        <begin position="130"/>
        <end position="240"/>
    </location>
</feature>